<dbReference type="GO" id="GO:0008757">
    <property type="term" value="F:S-adenosylmethionine-dependent methyltransferase activity"/>
    <property type="evidence" value="ECO:0007669"/>
    <property type="project" value="InterPro"/>
</dbReference>
<evidence type="ECO:0000256" key="2">
    <source>
        <dbReference type="SAM" id="MobiDB-lite"/>
    </source>
</evidence>
<gene>
    <name evidence="4" type="ORF">BE04_01815</name>
</gene>
<dbReference type="AlphaFoldDB" id="A0A150PRQ2"/>
<keyword evidence="1" id="KW-0808">Transferase</keyword>
<evidence type="ECO:0000313" key="5">
    <source>
        <dbReference type="Proteomes" id="UP000075604"/>
    </source>
</evidence>
<dbReference type="InterPro" id="IPR013216">
    <property type="entry name" value="Methyltransf_11"/>
</dbReference>
<dbReference type="InterPro" id="IPR050447">
    <property type="entry name" value="Erg6_SMT_methyltransf"/>
</dbReference>
<reference evidence="4 5" key="1">
    <citation type="submission" date="2014-02" db="EMBL/GenBank/DDBJ databases">
        <title>The small core and large imbalanced accessory genome model reveals a collaborative survival strategy of Sorangium cellulosum strains in nature.</title>
        <authorList>
            <person name="Han K."/>
            <person name="Peng R."/>
            <person name="Blom J."/>
            <person name="Li Y.-Z."/>
        </authorList>
    </citation>
    <scope>NUCLEOTIDE SEQUENCE [LARGE SCALE GENOMIC DNA]</scope>
    <source>
        <strain evidence="4 5">So0157-18</strain>
    </source>
</reference>
<dbReference type="CDD" id="cd02440">
    <property type="entry name" value="AdoMet_MTases"/>
    <property type="match status" value="1"/>
</dbReference>
<dbReference type="Proteomes" id="UP000075604">
    <property type="component" value="Unassembled WGS sequence"/>
</dbReference>
<name>A0A150PRQ2_SORCE</name>
<comment type="caution">
    <text evidence="4">The sequence shown here is derived from an EMBL/GenBank/DDBJ whole genome shotgun (WGS) entry which is preliminary data.</text>
</comment>
<accession>A0A150PRQ2</accession>
<sequence>MGNEFSGNPSHSAEYFGDTRDGWWNRDYVELLARRWGLSRVREVLDVGCGVGHWGRVLGGVLPRAARITGVDRDPVWVEKAAERAAARGEAERFRYQVAVAERLPFEADTFDLVTCQTVLIHAADPGAMIAEMVRVARPGGLVAAAEPNNLAGALLDAAALRAPVEQAVTLVRFQLLCERGKAALGEGNNSMGELVPELFARHGLIDIQVYLNDKASAALPPYASAEQRATVEEIADFARRDFWIWSRADTHRYFLAGGGEEREFEDCWAAAMAAVRSNAEAIAQKTYASAGGSVGYIVSGTKPSPPSSRHLSSPDLRRDR</sequence>
<dbReference type="Pfam" id="PF08241">
    <property type="entry name" value="Methyltransf_11"/>
    <property type="match status" value="1"/>
</dbReference>
<evidence type="ECO:0000259" key="3">
    <source>
        <dbReference type="Pfam" id="PF08241"/>
    </source>
</evidence>
<proteinExistence type="predicted"/>
<evidence type="ECO:0000313" key="4">
    <source>
        <dbReference type="EMBL" id="KYF58350.1"/>
    </source>
</evidence>
<feature type="domain" description="Methyltransferase type 11" evidence="3">
    <location>
        <begin position="45"/>
        <end position="144"/>
    </location>
</feature>
<dbReference type="InterPro" id="IPR029063">
    <property type="entry name" value="SAM-dependent_MTases_sf"/>
</dbReference>
<protein>
    <recommendedName>
        <fullName evidence="3">Methyltransferase type 11 domain-containing protein</fullName>
    </recommendedName>
</protein>
<organism evidence="4 5">
    <name type="scientific">Sorangium cellulosum</name>
    <name type="common">Polyangium cellulosum</name>
    <dbReference type="NCBI Taxonomy" id="56"/>
    <lineage>
        <taxon>Bacteria</taxon>
        <taxon>Pseudomonadati</taxon>
        <taxon>Myxococcota</taxon>
        <taxon>Polyangia</taxon>
        <taxon>Polyangiales</taxon>
        <taxon>Polyangiaceae</taxon>
        <taxon>Sorangium</taxon>
    </lineage>
</organism>
<dbReference type="EMBL" id="JELX01001618">
    <property type="protein sequence ID" value="KYF58350.1"/>
    <property type="molecule type" value="Genomic_DNA"/>
</dbReference>
<dbReference type="PANTHER" id="PTHR44068:SF11">
    <property type="entry name" value="GERANYL DIPHOSPHATE 2-C-METHYLTRANSFERASE"/>
    <property type="match status" value="1"/>
</dbReference>
<dbReference type="SUPFAM" id="SSF53335">
    <property type="entry name" value="S-adenosyl-L-methionine-dependent methyltransferases"/>
    <property type="match status" value="1"/>
</dbReference>
<dbReference type="Gene3D" id="3.40.50.150">
    <property type="entry name" value="Vaccinia Virus protein VP39"/>
    <property type="match status" value="1"/>
</dbReference>
<evidence type="ECO:0000256" key="1">
    <source>
        <dbReference type="ARBA" id="ARBA00022679"/>
    </source>
</evidence>
<feature type="region of interest" description="Disordered" evidence="2">
    <location>
        <begin position="299"/>
        <end position="321"/>
    </location>
</feature>
<dbReference type="PANTHER" id="PTHR44068">
    <property type="entry name" value="ZGC:194242"/>
    <property type="match status" value="1"/>
</dbReference>